<dbReference type="InterPro" id="IPR036412">
    <property type="entry name" value="HAD-like_sf"/>
</dbReference>
<reference evidence="5" key="1">
    <citation type="submission" date="2022-10" db="EMBL/GenBank/DDBJ databases">
        <authorList>
            <person name="Byrne P K."/>
        </authorList>
    </citation>
    <scope>NUCLEOTIDE SEQUENCE</scope>
    <source>
        <strain evidence="5">IFO1815</strain>
    </source>
</reference>
<feature type="compositionally biased region" description="Acidic residues" evidence="3">
    <location>
        <begin position="105"/>
        <end position="114"/>
    </location>
</feature>
<dbReference type="Pfam" id="PF03031">
    <property type="entry name" value="NIF"/>
    <property type="match status" value="1"/>
</dbReference>
<keyword evidence="1" id="KW-0378">Hydrolase</keyword>
<evidence type="ECO:0000256" key="3">
    <source>
        <dbReference type="SAM" id="MobiDB-lite"/>
    </source>
</evidence>
<dbReference type="EMBL" id="OX365768">
    <property type="protein sequence ID" value="CAI4034958.1"/>
    <property type="molecule type" value="Genomic_DNA"/>
</dbReference>
<dbReference type="GO" id="GO:0009651">
    <property type="term" value="P:response to salt stress"/>
    <property type="evidence" value="ECO:0007669"/>
    <property type="project" value="UniProtKB-ARBA"/>
</dbReference>
<dbReference type="GO" id="GO:0034198">
    <property type="term" value="P:cellular response to amino acid starvation"/>
    <property type="evidence" value="ECO:0007669"/>
    <property type="project" value="UniProtKB-ARBA"/>
</dbReference>
<keyword evidence="1" id="KW-0904">Protein phosphatase</keyword>
<dbReference type="RefSeq" id="XP_056078078.1">
    <property type="nucleotide sequence ID" value="XM_056224128.1"/>
</dbReference>
<dbReference type="FunFam" id="3.40.50.1000:FF:000043">
    <property type="entry name" value="General stress response phosphoprotein phosphatase Psr1/2"/>
    <property type="match status" value="1"/>
</dbReference>
<dbReference type="GO" id="GO:1904262">
    <property type="term" value="P:negative regulation of TORC1 signaling"/>
    <property type="evidence" value="ECO:0007669"/>
    <property type="project" value="UniProtKB-ARBA"/>
</dbReference>
<dbReference type="InterPro" id="IPR023214">
    <property type="entry name" value="HAD_sf"/>
</dbReference>
<name>A0AA35IQD2_SACMI</name>
<dbReference type="GeneID" id="80919812"/>
<dbReference type="Proteomes" id="UP001161438">
    <property type="component" value="Chromosome 12"/>
</dbReference>
<evidence type="ECO:0000313" key="6">
    <source>
        <dbReference type="Proteomes" id="UP001161438"/>
    </source>
</evidence>
<feature type="region of interest" description="Disordered" evidence="3">
    <location>
        <begin position="82"/>
        <end position="114"/>
    </location>
</feature>
<dbReference type="PROSITE" id="PS50969">
    <property type="entry name" value="FCP1"/>
    <property type="match status" value="1"/>
</dbReference>
<dbReference type="NCBIfam" id="TIGR02251">
    <property type="entry name" value="HIF-SF_euk"/>
    <property type="match status" value="1"/>
</dbReference>
<keyword evidence="2" id="KW-0564">Palmitate</keyword>
<evidence type="ECO:0000313" key="5">
    <source>
        <dbReference type="EMBL" id="CAI4034958.1"/>
    </source>
</evidence>
<dbReference type="GO" id="GO:0045944">
    <property type="term" value="P:positive regulation of transcription by RNA polymerase II"/>
    <property type="evidence" value="ECO:0007669"/>
    <property type="project" value="UniProtKB-ARBA"/>
</dbReference>
<evidence type="ECO:0000256" key="1">
    <source>
        <dbReference type="ARBA" id="ARBA00022912"/>
    </source>
</evidence>
<evidence type="ECO:0000256" key="2">
    <source>
        <dbReference type="ARBA" id="ARBA00023139"/>
    </source>
</evidence>
<feature type="compositionally biased region" description="Basic and acidic residues" evidence="3">
    <location>
        <begin position="95"/>
        <end position="104"/>
    </location>
</feature>
<dbReference type="SMART" id="SM00577">
    <property type="entry name" value="CPDc"/>
    <property type="match status" value="1"/>
</dbReference>
<dbReference type="InterPro" id="IPR004274">
    <property type="entry name" value="FCP1_dom"/>
</dbReference>
<protein>
    <recommendedName>
        <fullName evidence="4">FCP1 homology domain-containing protein</fullName>
    </recommendedName>
</protein>
<dbReference type="PANTHER" id="PTHR12210">
    <property type="entry name" value="DULLARD PROTEIN PHOSPHATASE"/>
    <property type="match status" value="1"/>
</dbReference>
<organism evidence="5 6">
    <name type="scientific">Saccharomyces mikatae IFO 1815</name>
    <dbReference type="NCBI Taxonomy" id="226126"/>
    <lineage>
        <taxon>Eukaryota</taxon>
        <taxon>Fungi</taxon>
        <taxon>Dikarya</taxon>
        <taxon>Ascomycota</taxon>
        <taxon>Saccharomycotina</taxon>
        <taxon>Saccharomycetes</taxon>
        <taxon>Saccharomycetales</taxon>
        <taxon>Saccharomycetaceae</taxon>
        <taxon>Saccharomyces</taxon>
    </lineage>
</organism>
<sequence>MGFIANILCCSSDTSKTRRQRLQPETNHNRNRRHNSSQVQNPNRKQKATPNGDKMQYSAPDILLSSTDSGSNAAAKATQVTWNGSNGKLGPLSRNHSDDSYGEEKEYEDYNEGDVEMTEVNNAGEEDDDEAKEKQDHVVHEYNVDADRNSSITDEAPQQSQYQVDQETIDPQYMASSPDNTLNLIPTIEEDFSDLRHLQPDQYHAPGCDTLLPPKLEKFQQKKCLILDLDETLVHSSFKYMHTADFVLPVEIDDQVHNVYVIKRPGVDEFLSRVCQLYEVVVFTASVSRYANPLLDTLDPNGTIHHRLFREACYNYEGNYIKNLSQIGRPLSETIILDNSPASYIFHPQHAVPISSWFSDTHDNELLDIIPLLEDLSSKNVLDVGSVLDVTI</sequence>
<accession>A0AA35IQD2</accession>
<feature type="region of interest" description="Disordered" evidence="3">
    <location>
        <begin position="14"/>
        <end position="58"/>
    </location>
</feature>
<keyword evidence="2" id="KW-0449">Lipoprotein</keyword>
<proteinExistence type="predicted"/>
<dbReference type="InterPro" id="IPR011948">
    <property type="entry name" value="Dullard_phosphatase"/>
</dbReference>
<evidence type="ECO:0000259" key="4">
    <source>
        <dbReference type="PROSITE" id="PS50969"/>
    </source>
</evidence>
<dbReference type="CDD" id="cd07521">
    <property type="entry name" value="HAD_FCP1-like"/>
    <property type="match status" value="1"/>
</dbReference>
<dbReference type="Gene3D" id="3.40.50.1000">
    <property type="entry name" value="HAD superfamily/HAD-like"/>
    <property type="match status" value="1"/>
</dbReference>
<feature type="domain" description="FCP1 homology" evidence="4">
    <location>
        <begin position="218"/>
        <end position="376"/>
    </location>
</feature>
<dbReference type="SUPFAM" id="SSF56784">
    <property type="entry name" value="HAD-like"/>
    <property type="match status" value="1"/>
</dbReference>
<dbReference type="AlphaFoldDB" id="A0AA35IQD2"/>
<dbReference type="GO" id="GO:0034605">
    <property type="term" value="P:cellular response to heat"/>
    <property type="evidence" value="ECO:0007669"/>
    <property type="project" value="UniProtKB-ARBA"/>
</dbReference>
<gene>
    <name evidence="5" type="primary">SMKI12G0950</name>
    <name evidence="5" type="ORF">SMKI_12G0950</name>
</gene>
<dbReference type="GO" id="GO:0004721">
    <property type="term" value="F:phosphoprotein phosphatase activity"/>
    <property type="evidence" value="ECO:0007669"/>
    <property type="project" value="UniProtKB-KW"/>
</dbReference>
<dbReference type="InterPro" id="IPR050365">
    <property type="entry name" value="TIM50"/>
</dbReference>
<keyword evidence="6" id="KW-1185">Reference proteome</keyword>